<gene>
    <name evidence="2" type="ORF">IEE83_18400</name>
</gene>
<dbReference type="Proteomes" id="UP000634134">
    <property type="component" value="Unassembled WGS sequence"/>
</dbReference>
<evidence type="ECO:0000256" key="1">
    <source>
        <dbReference type="SAM" id="Phobius"/>
    </source>
</evidence>
<evidence type="ECO:0000313" key="3">
    <source>
        <dbReference type="Proteomes" id="UP000634134"/>
    </source>
</evidence>
<keyword evidence="1" id="KW-1133">Transmembrane helix</keyword>
<feature type="transmembrane region" description="Helical" evidence="1">
    <location>
        <begin position="324"/>
        <end position="344"/>
    </location>
</feature>
<proteinExistence type="predicted"/>
<keyword evidence="3" id="KW-1185">Reference proteome</keyword>
<reference evidence="3" key="1">
    <citation type="submission" date="2023-07" db="EMBL/GenBank/DDBJ databases">
        <title>Dyadobacter sp. nov 'subterranea' isolated from contaminted grondwater.</title>
        <authorList>
            <person name="Szabo I."/>
            <person name="Al-Omari J."/>
            <person name="Szerdahelyi S.G."/>
            <person name="Rado J."/>
        </authorList>
    </citation>
    <scope>NUCLEOTIDE SEQUENCE [LARGE SCALE GENOMIC DNA]</scope>
    <source>
        <strain evidence="3">UP-52</strain>
    </source>
</reference>
<evidence type="ECO:0000313" key="2">
    <source>
        <dbReference type="EMBL" id="MBE9463859.1"/>
    </source>
</evidence>
<name>A0ABR9WED5_9BACT</name>
<keyword evidence="1" id="KW-0472">Membrane</keyword>
<evidence type="ECO:0008006" key="4">
    <source>
        <dbReference type="Google" id="ProtNLM"/>
    </source>
</evidence>
<dbReference type="EMBL" id="JACYGY010000001">
    <property type="protein sequence ID" value="MBE9463859.1"/>
    <property type="molecule type" value="Genomic_DNA"/>
</dbReference>
<comment type="caution">
    <text evidence="2">The sequence shown here is derived from an EMBL/GenBank/DDBJ whole genome shotgun (WGS) entry which is preliminary data.</text>
</comment>
<dbReference type="RefSeq" id="WP_194121961.1">
    <property type="nucleotide sequence ID" value="NZ_JACYGY010000001.1"/>
</dbReference>
<organism evidence="2 3">
    <name type="scientific">Dyadobacter subterraneus</name>
    <dbReference type="NCBI Taxonomy" id="2773304"/>
    <lineage>
        <taxon>Bacteria</taxon>
        <taxon>Pseudomonadati</taxon>
        <taxon>Bacteroidota</taxon>
        <taxon>Cytophagia</taxon>
        <taxon>Cytophagales</taxon>
        <taxon>Spirosomataceae</taxon>
        <taxon>Dyadobacter</taxon>
    </lineage>
</organism>
<sequence length="359" mass="40125">MNNFSQSQFSQHAPMHFITSLKAIFRDNWMAFPLCCLSGMTIGFSIDMLKKNDNLYRAEIVFDVTGGRDNGSGTPLSSAFGAGMAINENLLSGENFFYFVKSRLVLERTLMKIVKIKGNSVLLANLFIDSSGVKDEKWKKDLDLHNFRFKAVGVEALDIKSRIALNNLVSEALKSTQITSLGRKSSFKKLSVSMKSSLLAALWCSTLLKTIEEVYAEKQSEKALKVLLLYKNREDSLARLITIKQTVLALEKDKSSYLTTQEAKIMTKKLQRESDFLQDLSFTTISETEQMRMALVGKEPLFVTIEGVSYPVPMTPISQKGTMLGSLTGIIAAIIFVCLKISVYGSRTRIYLPKDSLPK</sequence>
<protein>
    <recommendedName>
        <fullName evidence="4">Tyrosine kinase G-rich domain-containing protein</fullName>
    </recommendedName>
</protein>
<accession>A0ABR9WED5</accession>
<keyword evidence="1" id="KW-0812">Transmembrane</keyword>